<evidence type="ECO:0000313" key="1">
    <source>
        <dbReference type="EMBL" id="MPN64975.1"/>
    </source>
</evidence>
<proteinExistence type="predicted"/>
<sequence length="41" mass="4411">MLTKVQAAMEFAKSGSDRFALITLLEKAKDGIQGKTGTIIK</sequence>
<dbReference type="EMBL" id="VSSQ01146651">
    <property type="protein sequence ID" value="MPN64975.1"/>
    <property type="molecule type" value="Genomic_DNA"/>
</dbReference>
<gene>
    <name evidence="1" type="ORF">SDC9_212754</name>
</gene>
<organism evidence="1">
    <name type="scientific">bioreactor metagenome</name>
    <dbReference type="NCBI Taxonomy" id="1076179"/>
    <lineage>
        <taxon>unclassified sequences</taxon>
        <taxon>metagenomes</taxon>
        <taxon>ecological metagenomes</taxon>
    </lineage>
</organism>
<reference evidence="1" key="1">
    <citation type="submission" date="2019-08" db="EMBL/GenBank/DDBJ databases">
        <authorList>
            <person name="Kucharzyk K."/>
            <person name="Murdoch R.W."/>
            <person name="Higgins S."/>
            <person name="Loffler F."/>
        </authorList>
    </citation>
    <scope>NUCLEOTIDE SEQUENCE</scope>
</reference>
<protein>
    <recommendedName>
        <fullName evidence="2">Carbamate kinase</fullName>
    </recommendedName>
</protein>
<accession>A0A645JMT8</accession>
<name>A0A645JMT8_9ZZZZ</name>
<dbReference type="AlphaFoldDB" id="A0A645JMT8"/>
<comment type="caution">
    <text evidence="1">The sequence shown here is derived from an EMBL/GenBank/DDBJ whole genome shotgun (WGS) entry which is preliminary data.</text>
</comment>
<evidence type="ECO:0008006" key="2">
    <source>
        <dbReference type="Google" id="ProtNLM"/>
    </source>
</evidence>
<dbReference type="Gene3D" id="3.40.1160.10">
    <property type="entry name" value="Acetylglutamate kinase-like"/>
    <property type="match status" value="1"/>
</dbReference>
<dbReference type="InterPro" id="IPR036393">
    <property type="entry name" value="AceGlu_kinase-like_sf"/>
</dbReference>